<dbReference type="Proteomes" id="UP000000600">
    <property type="component" value="Unassembled WGS sequence"/>
</dbReference>
<feature type="region of interest" description="Disordered" evidence="1">
    <location>
        <begin position="190"/>
        <end position="284"/>
    </location>
</feature>
<proteinExistence type="predicted"/>
<dbReference type="HOGENOM" id="CLU_476918_0_0_1"/>
<dbReference type="KEGG" id="ptm:GSPATT00019209001"/>
<evidence type="ECO:0000313" key="3">
    <source>
        <dbReference type="EMBL" id="CAK85027.1"/>
    </source>
</evidence>
<dbReference type="EMBL" id="CT868529">
    <property type="protein sequence ID" value="CAK85027.1"/>
    <property type="molecule type" value="Genomic_DNA"/>
</dbReference>
<dbReference type="Pfam" id="PF19016">
    <property type="entry name" value="DUF5745"/>
    <property type="match status" value="1"/>
</dbReference>
<dbReference type="RefSeq" id="XP_001452424.1">
    <property type="nucleotide sequence ID" value="XM_001452387.1"/>
</dbReference>
<feature type="compositionally biased region" description="Basic residues" evidence="1">
    <location>
        <begin position="226"/>
        <end position="237"/>
    </location>
</feature>
<dbReference type="OrthoDB" id="308328at2759"/>
<evidence type="ECO:0000259" key="2">
    <source>
        <dbReference type="Pfam" id="PF19016"/>
    </source>
</evidence>
<feature type="compositionally biased region" description="Basic and acidic residues" evidence="1">
    <location>
        <begin position="204"/>
        <end position="213"/>
    </location>
</feature>
<dbReference type="STRING" id="5888.A0DPR0"/>
<evidence type="ECO:0000313" key="4">
    <source>
        <dbReference type="Proteomes" id="UP000000600"/>
    </source>
</evidence>
<feature type="compositionally biased region" description="Polar residues" evidence="1">
    <location>
        <begin position="190"/>
        <end position="202"/>
    </location>
</feature>
<keyword evidence="4" id="KW-1185">Reference proteome</keyword>
<feature type="compositionally biased region" description="Basic and acidic residues" evidence="1">
    <location>
        <begin position="238"/>
        <end position="252"/>
    </location>
</feature>
<feature type="domain" description="DUF5745" evidence="2">
    <location>
        <begin position="93"/>
        <end position="127"/>
    </location>
</feature>
<dbReference type="InterPro" id="IPR044039">
    <property type="entry name" value="DUF5745"/>
</dbReference>
<dbReference type="OMA" id="CNLAHIR"/>
<evidence type="ECO:0000256" key="1">
    <source>
        <dbReference type="SAM" id="MobiDB-lite"/>
    </source>
</evidence>
<name>A0DPR0_PARTE</name>
<gene>
    <name evidence="3" type="ORF">GSPATT00019209001</name>
</gene>
<dbReference type="InParanoid" id="A0DPR0"/>
<protein>
    <recommendedName>
        <fullName evidence="2">DUF5745 domain-containing protein</fullName>
    </recommendedName>
</protein>
<reference evidence="3 4" key="1">
    <citation type="journal article" date="2006" name="Nature">
        <title>Global trends of whole-genome duplications revealed by the ciliate Paramecium tetraurelia.</title>
        <authorList>
            <consortium name="Genoscope"/>
            <person name="Aury J.-M."/>
            <person name="Jaillon O."/>
            <person name="Duret L."/>
            <person name="Noel B."/>
            <person name="Jubin C."/>
            <person name="Porcel B.M."/>
            <person name="Segurens B."/>
            <person name="Daubin V."/>
            <person name="Anthouard V."/>
            <person name="Aiach N."/>
            <person name="Arnaiz O."/>
            <person name="Billaut A."/>
            <person name="Beisson J."/>
            <person name="Blanc I."/>
            <person name="Bouhouche K."/>
            <person name="Camara F."/>
            <person name="Duharcourt S."/>
            <person name="Guigo R."/>
            <person name="Gogendeau D."/>
            <person name="Katinka M."/>
            <person name="Keller A.-M."/>
            <person name="Kissmehl R."/>
            <person name="Klotz C."/>
            <person name="Koll F."/>
            <person name="Le Moue A."/>
            <person name="Lepere C."/>
            <person name="Malinsky S."/>
            <person name="Nowacki M."/>
            <person name="Nowak J.K."/>
            <person name="Plattner H."/>
            <person name="Poulain J."/>
            <person name="Ruiz F."/>
            <person name="Serrano V."/>
            <person name="Zagulski M."/>
            <person name="Dessen P."/>
            <person name="Betermier M."/>
            <person name="Weissenbach J."/>
            <person name="Scarpelli C."/>
            <person name="Schachter V."/>
            <person name="Sperling L."/>
            <person name="Meyer E."/>
            <person name="Cohen J."/>
            <person name="Wincker P."/>
        </authorList>
    </citation>
    <scope>NUCLEOTIDE SEQUENCE [LARGE SCALE GENOMIC DNA]</scope>
    <source>
        <strain evidence="3 4">Stock d4-2</strain>
    </source>
</reference>
<feature type="compositionally biased region" description="Polar residues" evidence="1">
    <location>
        <begin position="274"/>
        <end position="284"/>
    </location>
</feature>
<organism evidence="3 4">
    <name type="scientific">Paramecium tetraurelia</name>
    <dbReference type="NCBI Taxonomy" id="5888"/>
    <lineage>
        <taxon>Eukaryota</taxon>
        <taxon>Sar</taxon>
        <taxon>Alveolata</taxon>
        <taxon>Ciliophora</taxon>
        <taxon>Intramacronucleata</taxon>
        <taxon>Oligohymenophorea</taxon>
        <taxon>Peniculida</taxon>
        <taxon>Parameciidae</taxon>
        <taxon>Paramecium</taxon>
    </lineage>
</organism>
<sequence length="572" mass="69688">MKHKVSQMIDIYKEIVYNLNLEPQNEINMQIIIRFILLDNSLQMRKIIALFFKFFFHPQKMKQRILKMKQFHQEKKYKRLLSFQYKYKYYSQSNQVLNCNLAHIRGSQIVKGDLQHLSNFLQILHELSKLFKDRALNSVKILHPLSKIHKNQLRCLEYFYNSQDEKQTYQEEDNDHLQKSSIQSNQFQINKNAKQRNNQSCEQQSKKKDDRKSSQLKNQQGSNQQRQKRPIRSHSLKKPTDQDPKFQKKLPYEPRSQPKKQQSFTKQKEKYSENTKSSQDSQYSLDFETQNKDEVDYEFLQQFDEKDIKQLDDNDPIKIKYVLEKQKEEILKVLQEKILHEENHQNFPASDEQIDIQMKNIKESFKKMKPKPSTENMENINEQKNQYRNFLKDQLKNFQQIKQIQNVQKQDVNSRTSTKIKQNDLIKDQFENVHLFMQHKLRDEKLNYLKKIHRIVFELEKRQIIDEKYDHRQARRQQNILTRNILDSVESSYDDQIVFLKQKIQKQRNDRLYEGISEKSILSKLEKELKEEKIKDRQNQKEVWKYEKEKFEQLMKDDGELEKKILQIYKRY</sequence>
<dbReference type="AlphaFoldDB" id="A0DPR0"/>
<dbReference type="GeneID" id="5038209"/>
<accession>A0DPR0</accession>